<gene>
    <name evidence="2" type="ORF">K5I29_02520</name>
</gene>
<feature type="chain" id="PRO_5046329691" description="Outer membrane protein beta-barrel domain-containing protein" evidence="1">
    <location>
        <begin position="21"/>
        <end position="222"/>
    </location>
</feature>
<keyword evidence="1" id="KW-0732">Signal</keyword>
<name>A0ABY6M287_9FLAO</name>
<evidence type="ECO:0008006" key="4">
    <source>
        <dbReference type="Google" id="ProtNLM"/>
    </source>
</evidence>
<evidence type="ECO:0000313" key="3">
    <source>
        <dbReference type="Proteomes" id="UP001163328"/>
    </source>
</evidence>
<organism evidence="2 3">
    <name type="scientific">Flavobacterium agricola</name>
    <dbReference type="NCBI Taxonomy" id="2870839"/>
    <lineage>
        <taxon>Bacteria</taxon>
        <taxon>Pseudomonadati</taxon>
        <taxon>Bacteroidota</taxon>
        <taxon>Flavobacteriia</taxon>
        <taxon>Flavobacteriales</taxon>
        <taxon>Flavobacteriaceae</taxon>
        <taxon>Flavobacterium</taxon>
    </lineage>
</organism>
<proteinExistence type="predicted"/>
<feature type="signal peptide" evidence="1">
    <location>
        <begin position="1"/>
        <end position="20"/>
    </location>
</feature>
<accession>A0ABY6M287</accession>
<reference evidence="2" key="1">
    <citation type="submission" date="2021-08" db="EMBL/GenBank/DDBJ databases">
        <title>Flavobacterium sp. strain CC-SYL302.</title>
        <authorList>
            <person name="Lin S.-Y."/>
            <person name="Lee T.-H."/>
            <person name="Young C.-C."/>
        </authorList>
    </citation>
    <scope>NUCLEOTIDE SEQUENCE</scope>
    <source>
        <strain evidence="2">CC-SYL302</strain>
    </source>
</reference>
<evidence type="ECO:0000313" key="2">
    <source>
        <dbReference type="EMBL" id="UYW01815.1"/>
    </source>
</evidence>
<keyword evidence="3" id="KW-1185">Reference proteome</keyword>
<dbReference type="RefSeq" id="WP_264434289.1">
    <property type="nucleotide sequence ID" value="NZ_CP081495.1"/>
</dbReference>
<evidence type="ECO:0000256" key="1">
    <source>
        <dbReference type="SAM" id="SignalP"/>
    </source>
</evidence>
<dbReference type="EMBL" id="CP081495">
    <property type="protein sequence ID" value="UYW01815.1"/>
    <property type="molecule type" value="Genomic_DNA"/>
</dbReference>
<protein>
    <recommendedName>
        <fullName evidence="4">Outer membrane protein beta-barrel domain-containing protein</fullName>
    </recommendedName>
</protein>
<sequence length="222" mass="25320">MKYKSLLALFLAFLSIHIQAQHLDFEAIAKDTKLRVNGGVNANAMYYNSNTDKSREPFTYMLTGSINFSMLTFSMPFNYTITNQNDAFNYKVPFDFNRFSLTPKYKWIKAYIGDNAMTFSPYTLNGHPFRGFGVELTPRGAFKYSAMGGRLLKAVEANDSIGLPAVYERYGYGTKLGFDKERYKVEAIGFYAKDRANSIKNYTDVTPMLNYVGVNRQQKVDT</sequence>
<dbReference type="Proteomes" id="UP001163328">
    <property type="component" value="Chromosome"/>
</dbReference>